<dbReference type="InterPro" id="IPR001849">
    <property type="entry name" value="PH_domain"/>
</dbReference>
<dbReference type="STRING" id="361077.A0A152A9A7"/>
<dbReference type="InterPro" id="IPR011993">
    <property type="entry name" value="PH-like_dom_sf"/>
</dbReference>
<evidence type="ECO:0000313" key="6">
    <source>
        <dbReference type="EMBL" id="KYR02808.1"/>
    </source>
</evidence>
<feature type="compositionally biased region" description="Polar residues" evidence="3">
    <location>
        <begin position="103"/>
        <end position="112"/>
    </location>
</feature>
<dbReference type="AlphaFoldDB" id="A0A152A9A7"/>
<dbReference type="GO" id="GO:0016042">
    <property type="term" value="P:lipid catabolic process"/>
    <property type="evidence" value="ECO:0007669"/>
    <property type="project" value="UniProtKB-UniRule"/>
</dbReference>
<dbReference type="FunCoup" id="A0A152A9A7">
    <property type="interactions" value="1"/>
</dbReference>
<dbReference type="Gene3D" id="2.30.29.30">
    <property type="entry name" value="Pleckstrin-homology domain (PH domain)/Phosphotyrosine-binding domain (PTB)"/>
    <property type="match status" value="1"/>
</dbReference>
<dbReference type="InterPro" id="IPR016035">
    <property type="entry name" value="Acyl_Trfase/lysoPLipase"/>
</dbReference>
<dbReference type="SMART" id="SM00233">
    <property type="entry name" value="PH"/>
    <property type="match status" value="1"/>
</dbReference>
<keyword evidence="7" id="KW-1185">Reference proteome</keyword>
<dbReference type="PANTHER" id="PTHR24138:SF14">
    <property type="entry name" value="PNPLA DOMAIN-CONTAINING PROTEIN"/>
    <property type="match status" value="1"/>
</dbReference>
<feature type="short sequence motif" description="DGA/G" evidence="2">
    <location>
        <begin position="824"/>
        <end position="826"/>
    </location>
</feature>
<feature type="compositionally biased region" description="Low complexity" evidence="3">
    <location>
        <begin position="113"/>
        <end position="132"/>
    </location>
</feature>
<evidence type="ECO:0000313" key="7">
    <source>
        <dbReference type="Proteomes" id="UP000076078"/>
    </source>
</evidence>
<dbReference type="InterPro" id="IPR047156">
    <property type="entry name" value="Teg/CotR/CapV-like"/>
</dbReference>
<feature type="compositionally biased region" description="Polar residues" evidence="3">
    <location>
        <begin position="397"/>
        <end position="407"/>
    </location>
</feature>
<feature type="compositionally biased region" description="Low complexity" evidence="3">
    <location>
        <begin position="205"/>
        <end position="266"/>
    </location>
</feature>
<dbReference type="PROSITE" id="PS51635">
    <property type="entry name" value="PNPLA"/>
    <property type="match status" value="1"/>
</dbReference>
<accession>A0A152A9A7</accession>
<feature type="short sequence motif" description="GXSXG" evidence="2">
    <location>
        <begin position="687"/>
        <end position="691"/>
    </location>
</feature>
<dbReference type="GO" id="GO:0016787">
    <property type="term" value="F:hydrolase activity"/>
    <property type="evidence" value="ECO:0007669"/>
    <property type="project" value="UniProtKB-UniRule"/>
</dbReference>
<feature type="domain" description="PNPLA" evidence="5">
    <location>
        <begin position="652"/>
        <end position="837"/>
    </location>
</feature>
<dbReference type="Gene3D" id="3.40.1090.10">
    <property type="entry name" value="Cytosolic phospholipase A2 catalytic domain"/>
    <property type="match status" value="1"/>
</dbReference>
<dbReference type="CDD" id="cd07213">
    <property type="entry name" value="Pat17_PNPLA8_PNPLA9_like1"/>
    <property type="match status" value="1"/>
</dbReference>
<feature type="compositionally biased region" description="Low complexity" evidence="3">
    <location>
        <begin position="354"/>
        <end position="381"/>
    </location>
</feature>
<gene>
    <name evidence="6" type="ORF">DLAC_00273</name>
</gene>
<dbReference type="EMBL" id="LODT01000001">
    <property type="protein sequence ID" value="KYR02808.1"/>
    <property type="molecule type" value="Genomic_DNA"/>
</dbReference>
<keyword evidence="2" id="KW-0378">Hydrolase</keyword>
<reference evidence="6 7" key="1">
    <citation type="submission" date="2015-12" db="EMBL/GenBank/DDBJ databases">
        <title>Dictyostelia acquired genes for synthesis and detection of signals that induce cell-type specialization by lateral gene transfer from prokaryotes.</title>
        <authorList>
            <person name="Gloeckner G."/>
            <person name="Schaap P."/>
        </authorList>
    </citation>
    <scope>NUCLEOTIDE SEQUENCE [LARGE SCALE GENOMIC DNA]</scope>
    <source>
        <strain evidence="6 7">TK</strain>
    </source>
</reference>
<keyword evidence="1 2" id="KW-0443">Lipid metabolism</keyword>
<dbReference type="InParanoid" id="A0A152A9A7"/>
<dbReference type="Pfam" id="PF01734">
    <property type="entry name" value="Patatin"/>
    <property type="match status" value="1"/>
</dbReference>
<name>A0A152A9A7_TIELA</name>
<dbReference type="PROSITE" id="PS50003">
    <property type="entry name" value="PH_DOMAIN"/>
    <property type="match status" value="1"/>
</dbReference>
<feature type="compositionally biased region" description="Low complexity" evidence="3">
    <location>
        <begin position="308"/>
        <end position="317"/>
    </location>
</feature>
<feature type="compositionally biased region" description="Low complexity" evidence="3">
    <location>
        <begin position="72"/>
        <end position="102"/>
    </location>
</feature>
<feature type="compositionally biased region" description="Polar residues" evidence="3">
    <location>
        <begin position="22"/>
        <end position="37"/>
    </location>
</feature>
<dbReference type="PANTHER" id="PTHR24138">
    <property type="entry name" value="INTRACELLLAR PHOSPHOLIPASE A FAMILY"/>
    <property type="match status" value="1"/>
</dbReference>
<feature type="active site" description="Nucleophile" evidence="2">
    <location>
        <position position="689"/>
    </location>
</feature>
<feature type="active site" description="Proton acceptor" evidence="2">
    <location>
        <position position="824"/>
    </location>
</feature>
<evidence type="ECO:0000256" key="2">
    <source>
        <dbReference type="PROSITE-ProRule" id="PRU01161"/>
    </source>
</evidence>
<dbReference type="Pfam" id="PF00169">
    <property type="entry name" value="PH"/>
    <property type="match status" value="1"/>
</dbReference>
<feature type="region of interest" description="Disordered" evidence="3">
    <location>
        <begin position="352"/>
        <end position="424"/>
    </location>
</feature>
<evidence type="ECO:0000256" key="3">
    <source>
        <dbReference type="SAM" id="MobiDB-lite"/>
    </source>
</evidence>
<comment type="caution">
    <text evidence="2">Lacks conserved residue(s) required for the propagation of feature annotation.</text>
</comment>
<feature type="region of interest" description="Disordered" evidence="3">
    <location>
        <begin position="200"/>
        <end position="317"/>
    </location>
</feature>
<organism evidence="6 7">
    <name type="scientific">Tieghemostelium lacteum</name>
    <name type="common">Slime mold</name>
    <name type="synonym">Dictyostelium lacteum</name>
    <dbReference type="NCBI Taxonomy" id="361077"/>
    <lineage>
        <taxon>Eukaryota</taxon>
        <taxon>Amoebozoa</taxon>
        <taxon>Evosea</taxon>
        <taxon>Eumycetozoa</taxon>
        <taxon>Dictyostelia</taxon>
        <taxon>Dictyosteliales</taxon>
        <taxon>Raperosteliaceae</taxon>
        <taxon>Tieghemostelium</taxon>
    </lineage>
</organism>
<feature type="compositionally biased region" description="Acidic residues" evidence="3">
    <location>
        <begin position="414"/>
        <end position="424"/>
    </location>
</feature>
<dbReference type="CDD" id="cd00821">
    <property type="entry name" value="PH"/>
    <property type="match status" value="1"/>
</dbReference>
<feature type="compositionally biased region" description="Low complexity" evidence="3">
    <location>
        <begin position="38"/>
        <end position="53"/>
    </location>
</feature>
<feature type="compositionally biased region" description="Polar residues" evidence="3">
    <location>
        <begin position="1"/>
        <end position="10"/>
    </location>
</feature>
<dbReference type="SUPFAM" id="SSF52151">
    <property type="entry name" value="FabD/lysophospholipase-like"/>
    <property type="match status" value="1"/>
</dbReference>
<evidence type="ECO:0000256" key="1">
    <source>
        <dbReference type="ARBA" id="ARBA00023098"/>
    </source>
</evidence>
<evidence type="ECO:0000259" key="4">
    <source>
        <dbReference type="PROSITE" id="PS50003"/>
    </source>
</evidence>
<evidence type="ECO:0000259" key="5">
    <source>
        <dbReference type="PROSITE" id="PS51635"/>
    </source>
</evidence>
<protein>
    <submittedName>
        <fullName evidence="6">Pleckstrin (PH) domain-containing protein</fullName>
    </submittedName>
</protein>
<comment type="caution">
    <text evidence="6">The sequence shown here is derived from an EMBL/GenBank/DDBJ whole genome shotgun (WGS) entry which is preliminary data.</text>
</comment>
<dbReference type="OrthoDB" id="1658288at2759"/>
<feature type="domain" description="PH" evidence="4">
    <location>
        <begin position="443"/>
        <end position="552"/>
    </location>
</feature>
<feature type="region of interest" description="Disordered" evidence="3">
    <location>
        <begin position="1"/>
        <end position="151"/>
    </location>
</feature>
<proteinExistence type="predicted"/>
<dbReference type="InterPro" id="IPR002641">
    <property type="entry name" value="PNPLA_dom"/>
</dbReference>
<feature type="compositionally biased region" description="Polar residues" evidence="3">
    <location>
        <begin position="279"/>
        <end position="290"/>
    </location>
</feature>
<feature type="compositionally biased region" description="Polar residues" evidence="3">
    <location>
        <begin position="133"/>
        <end position="144"/>
    </location>
</feature>
<dbReference type="SUPFAM" id="SSF50729">
    <property type="entry name" value="PH domain-like"/>
    <property type="match status" value="1"/>
</dbReference>
<keyword evidence="2" id="KW-0442">Lipid degradation</keyword>
<feature type="compositionally biased region" description="Basic and acidic residues" evidence="3">
    <location>
        <begin position="292"/>
        <end position="301"/>
    </location>
</feature>
<sequence>MSWASSWTGSDQDDEKFDITKSHSNTNNLSGKNNLVQSTNSTNSINSSNGSFSPKIGDKKGSTGLPPPNHITKSGSQSTSSLSKESSSGSLLPTQPLSPSTPRDNGQSSREYNVSSIGSNSSLSSVTSSNSSKGTPTSPNTPRNEPQPKHDGYLRDRYQMVQLQQHHNVQFGNTGSDWSFMMAMDSESGKELHRSMTSMSLKYDSPSSSSPPVNGSNSSLKSSNGMGPPLKSESSSGSLNSYKSTTSSSGKLPQSPLLSPNPSSPLKTSGGMGPPPSTYMITPTSITNSPIVKKDSKTKNLDKHKKNGSNSSSVSLSLTTNTSISITSTSTFSSGVSSMNSSNGVSIIKHHSNENSANNSTSSSPISGSPITPSTTPPNKSMQVDLLGFLRKRKPSNSESPKGSPRTTNKELGMTDDSDPLSPLAEDDEEVFSLNASFNSGTDKLYEGWMEMLVSRHWKKLWFVLRVPNLEYYKGWWEDKNTTQPSEDNGKILLNYWYTFSKVSVEDGKAIFSLIQSSDVEKVGKKQDKIKFRCEDEQLAKRWIHELEDVIRKRKETTVTLRPLQANEIKTRDRRPTISSPQVYTNLQGLLPSQKLQFPQEMLDELEPDEKLCLDQVKTLLDEFPAKPLPEGETLSSYRSKRRSNDGYYRVLSMDGGGLRSVMTCILIERIVKKFPQFLDYVDIFTGTSAGSIVAAGLACEIPPKATRRVLELTALPVFGKKRFNPVNNAKFNNRVLKAGCYVFFTDKKFYEIPRKLAVPCFQLDSEYPPEAKDFAPSVRRWQPRVFHNLGPCEDYLTQDIVGDVLLRSAAAPTYFSSYQGYIDGGVFANNPGLSAISLAMSPQLDKIPSDKIICISIGTGQASHYMEGGQDYDWGLLNWAPKLGNLLIGAQVDYLTQLCDNILGEKHHRLNPPLGDQTSMDDPKLVTELATIANGIDLDETFKWIENVFLPKTR</sequence>
<dbReference type="Proteomes" id="UP000076078">
    <property type="component" value="Unassembled WGS sequence"/>
</dbReference>